<feature type="signal peptide" evidence="1">
    <location>
        <begin position="1"/>
        <end position="24"/>
    </location>
</feature>
<keyword evidence="3" id="KW-1185">Reference proteome</keyword>
<evidence type="ECO:0000256" key="1">
    <source>
        <dbReference type="SAM" id="SignalP"/>
    </source>
</evidence>
<protein>
    <recommendedName>
        <fullName evidence="4">Type 1 fimbrial protein</fullName>
    </recommendedName>
</protein>
<evidence type="ECO:0000313" key="3">
    <source>
        <dbReference type="Proteomes" id="UP000240892"/>
    </source>
</evidence>
<name>A0A2T2Y348_9ENTR</name>
<accession>A0A2T2Y348</accession>
<organism evidence="2 3">
    <name type="scientific">Kluyvera genomosp. 2</name>
    <dbReference type="NCBI Taxonomy" id="2774054"/>
    <lineage>
        <taxon>Bacteria</taxon>
        <taxon>Pseudomonadati</taxon>
        <taxon>Pseudomonadota</taxon>
        <taxon>Gammaproteobacteria</taxon>
        <taxon>Enterobacterales</taxon>
        <taxon>Enterobacteriaceae</taxon>
        <taxon>Kluyvera</taxon>
    </lineage>
</organism>
<dbReference type="Proteomes" id="UP000240892">
    <property type="component" value="Unassembled WGS sequence"/>
</dbReference>
<dbReference type="RefSeq" id="WP_106926252.1">
    <property type="nucleotide sequence ID" value="NZ_CABMMU010000006.1"/>
</dbReference>
<dbReference type="EMBL" id="PYHO01000006">
    <property type="protein sequence ID" value="PSR46868.1"/>
    <property type="molecule type" value="Genomic_DNA"/>
</dbReference>
<dbReference type="AlphaFoldDB" id="A0A2T2Y348"/>
<reference evidence="2 3" key="1">
    <citation type="submission" date="2018-03" db="EMBL/GenBank/DDBJ databases">
        <title>First report of an OXA-48+CTX-M-M-producing Kluyvera ascorbata clone recovered from patients admitted in a University Hospital in Madrid, Spain.</title>
        <authorList>
            <person name="Hernandez-Garcia M."/>
            <person name="Leon-Sampedro R."/>
            <person name="Perez-Viso B."/>
            <person name="Morosini M.I."/>
            <person name="Lopez-Fresnena N."/>
            <person name="Coque T.M."/>
            <person name="Bonten M."/>
            <person name="Malhotra-Kumar S."/>
            <person name="Ruiz-Garbajosa P."/>
            <person name="Canton R."/>
        </authorList>
    </citation>
    <scope>NUCLEOTIDE SEQUENCE [LARGE SCALE GENOMIC DNA]</scope>
    <source>
        <strain evidence="2 3">KA2</strain>
    </source>
</reference>
<sequence length="102" mass="11383">MQTFTRIFIPIVSLLSVFTTGALAANSGVIHFRGQIVESPCDYQTLPGKVGVSCYQDGKTRHQSVPIHTLLDGRQFVNEKSTANLRWIDKDKKTAVLTVEYK</sequence>
<proteinExistence type="predicted"/>
<evidence type="ECO:0000313" key="2">
    <source>
        <dbReference type="EMBL" id="PSR46868.1"/>
    </source>
</evidence>
<keyword evidence="1" id="KW-0732">Signal</keyword>
<comment type="caution">
    <text evidence="2">The sequence shown here is derived from an EMBL/GenBank/DDBJ whole genome shotgun (WGS) entry which is preliminary data.</text>
</comment>
<feature type="chain" id="PRO_5015703125" description="Type 1 fimbrial protein" evidence="1">
    <location>
        <begin position="25"/>
        <end position="102"/>
    </location>
</feature>
<evidence type="ECO:0008006" key="4">
    <source>
        <dbReference type="Google" id="ProtNLM"/>
    </source>
</evidence>
<gene>
    <name evidence="2" type="ORF">C8256_09815</name>
</gene>